<dbReference type="PANTHER" id="PTHR47706:SF1">
    <property type="entry name" value="CIPA-LIKE, PUTATIVE (AFU_ORTHOLOGUE AFUA_1G12460)-RELATED"/>
    <property type="match status" value="1"/>
</dbReference>
<evidence type="ECO:0000256" key="1">
    <source>
        <dbReference type="ARBA" id="ARBA00022857"/>
    </source>
</evidence>
<dbReference type="InterPro" id="IPR051609">
    <property type="entry name" value="NmrA/Isoflavone_reductase-like"/>
</dbReference>
<dbReference type="InterPro" id="IPR045312">
    <property type="entry name" value="PCBER-like"/>
</dbReference>
<evidence type="ECO:0000313" key="5">
    <source>
        <dbReference type="Proteomes" id="UP000325433"/>
    </source>
</evidence>
<dbReference type="EMBL" id="ML738420">
    <property type="protein sequence ID" value="KAE8307052.1"/>
    <property type="molecule type" value="Genomic_DNA"/>
</dbReference>
<accession>A0A5N6VF79</accession>
<dbReference type="Proteomes" id="UP000325433">
    <property type="component" value="Unassembled WGS sequence"/>
</dbReference>
<dbReference type="AlphaFoldDB" id="A0A5N6VF79"/>
<evidence type="ECO:0000256" key="2">
    <source>
        <dbReference type="ARBA" id="ARBA00023002"/>
    </source>
</evidence>
<sequence length="294" mass="31606">MSATKVAIAGATGNLSPVVLKTLKEAGFELTVLTRSTKNSFDSDVRVAQVDFASLDSLQAALAGQDALVITLGHVGLEPHMNLINAAVAANVKRIIPSEFGSNTTNPEAAALPVFADKVAVQKRLKEIAAAPSPKTSYTLILNGPFFDWGLQVKFLINFGNPEVYDGGDRKISTTTLSGIGKAVAGVLKDLDSTRNKVVFVDNVRISQNDLLRIAGKEQVPKKEVSTADLEKEAFEELEKPNPKHMVFAFNLLNRGIFGEGYGSLFSEKDFWNDALGIPKLSEAEIAVIVSQYA</sequence>
<dbReference type="PANTHER" id="PTHR47706">
    <property type="entry name" value="NMRA-LIKE FAMILY PROTEIN"/>
    <property type="match status" value="1"/>
</dbReference>
<dbReference type="GO" id="GO:0016491">
    <property type="term" value="F:oxidoreductase activity"/>
    <property type="evidence" value="ECO:0007669"/>
    <property type="project" value="UniProtKB-KW"/>
</dbReference>
<keyword evidence="5" id="KW-1185">Reference proteome</keyword>
<dbReference type="Gene3D" id="3.40.50.720">
    <property type="entry name" value="NAD(P)-binding Rossmann-like Domain"/>
    <property type="match status" value="1"/>
</dbReference>
<organism evidence="4 5">
    <name type="scientific">Aspergillus transmontanensis</name>
    <dbReference type="NCBI Taxonomy" id="1034304"/>
    <lineage>
        <taxon>Eukaryota</taxon>
        <taxon>Fungi</taxon>
        <taxon>Dikarya</taxon>
        <taxon>Ascomycota</taxon>
        <taxon>Pezizomycotina</taxon>
        <taxon>Eurotiomycetes</taxon>
        <taxon>Eurotiomycetidae</taxon>
        <taxon>Eurotiales</taxon>
        <taxon>Aspergillaceae</taxon>
        <taxon>Aspergillus</taxon>
        <taxon>Aspergillus subgen. Circumdati</taxon>
    </lineage>
</organism>
<dbReference type="SUPFAM" id="SSF51735">
    <property type="entry name" value="NAD(P)-binding Rossmann-fold domains"/>
    <property type="match status" value="1"/>
</dbReference>
<evidence type="ECO:0000259" key="3">
    <source>
        <dbReference type="Pfam" id="PF05368"/>
    </source>
</evidence>
<feature type="domain" description="NmrA-like" evidence="3">
    <location>
        <begin position="4"/>
        <end position="250"/>
    </location>
</feature>
<dbReference type="CDD" id="cd05259">
    <property type="entry name" value="PCBER_SDR_a"/>
    <property type="match status" value="1"/>
</dbReference>
<evidence type="ECO:0000313" key="4">
    <source>
        <dbReference type="EMBL" id="KAE8307052.1"/>
    </source>
</evidence>
<proteinExistence type="predicted"/>
<dbReference type="InterPro" id="IPR036291">
    <property type="entry name" value="NAD(P)-bd_dom_sf"/>
</dbReference>
<reference evidence="5" key="1">
    <citation type="submission" date="2019-04" db="EMBL/GenBank/DDBJ databases">
        <title>Friends and foes A comparative genomics studyof 23 Aspergillus species from section Flavi.</title>
        <authorList>
            <consortium name="DOE Joint Genome Institute"/>
            <person name="Kjaerbolling I."/>
            <person name="Vesth T."/>
            <person name="Frisvad J.C."/>
            <person name="Nybo J.L."/>
            <person name="Theobald S."/>
            <person name="Kildgaard S."/>
            <person name="Isbrandt T."/>
            <person name="Kuo A."/>
            <person name="Sato A."/>
            <person name="Lyhne E.K."/>
            <person name="Kogle M.E."/>
            <person name="Wiebenga A."/>
            <person name="Kun R.S."/>
            <person name="Lubbers R.J."/>
            <person name="Makela M.R."/>
            <person name="Barry K."/>
            <person name="Chovatia M."/>
            <person name="Clum A."/>
            <person name="Daum C."/>
            <person name="Haridas S."/>
            <person name="He G."/>
            <person name="LaButti K."/>
            <person name="Lipzen A."/>
            <person name="Mondo S."/>
            <person name="Riley R."/>
            <person name="Salamov A."/>
            <person name="Simmons B.A."/>
            <person name="Magnuson J.K."/>
            <person name="Henrissat B."/>
            <person name="Mortensen U.H."/>
            <person name="Larsen T.O."/>
            <person name="Devries R.P."/>
            <person name="Grigoriev I.V."/>
            <person name="Machida M."/>
            <person name="Baker S.E."/>
            <person name="Andersen M.R."/>
        </authorList>
    </citation>
    <scope>NUCLEOTIDE SEQUENCE [LARGE SCALE GENOMIC DNA]</scope>
    <source>
        <strain evidence="5">CBS 130015</strain>
    </source>
</reference>
<dbReference type="InterPro" id="IPR008030">
    <property type="entry name" value="NmrA-like"/>
</dbReference>
<dbReference type="Pfam" id="PF05368">
    <property type="entry name" value="NmrA"/>
    <property type="match status" value="1"/>
</dbReference>
<gene>
    <name evidence="4" type="ORF">BDV41DRAFT_72223</name>
</gene>
<dbReference type="Gene3D" id="3.90.25.10">
    <property type="entry name" value="UDP-galactose 4-epimerase, domain 1"/>
    <property type="match status" value="1"/>
</dbReference>
<keyword evidence="1" id="KW-0521">NADP</keyword>
<keyword evidence="2" id="KW-0560">Oxidoreductase</keyword>
<protein>
    <submittedName>
        <fullName evidence="4">NAD(P)-binding protein</fullName>
    </submittedName>
</protein>
<name>A0A5N6VF79_9EURO</name>